<sequence>MDTQISHHSGQNISSEERECDFLISSSTRVTENRSDPSSFLGNMLMLFVTVFGLSWGFSSGNLLSATACYGKSVELPSYPFTTIKGPLYFIPSDRSLGRMVMDEGKPKDPRITYLRSRFHLTNLTKEDDGYFSTRQDGLGFSRLFRLEISDCAEKFYRGYMDTLVYNIPSVAHFMEFTPQLASRHKPMILWNRTAFQSHDERRGTVKSNTWKISQLTQADNGYYIFRQNDSKLESIVHLTVKEKTLDYERNTGQTLFIPYPTSGGPWTVVFKPEMTNIPEKMLKDGQLVWTNNRFSGRIKAQDDGLEIDFLESKDSGSFEFRDLKGNLALIVEVEVNQSESPNHAVVAYAAMSVGALLAGICCCCCCKKCCCKKGSAPQTEAAPAVTYHDKTPRTATSPPVYYHNVNPQTGPVCPAATNPSVFPHQPPYQPVTIYPTQPGISVYPPPSGLNPPQPGISVYPPQPGIDIHPHQPGTNVNPLQPEVSLPTDQGSAAVPTFNLEFLSSDPDTRFELKGPNVPSAPPLSSETPSSYVYNSDKLNFL</sequence>
<proteinExistence type="predicted"/>
<protein>
    <submittedName>
        <fullName evidence="3">Uncharacterized protein</fullName>
    </submittedName>
</protein>
<feature type="region of interest" description="Disordered" evidence="1">
    <location>
        <begin position="509"/>
        <end position="531"/>
    </location>
</feature>
<keyword evidence="2" id="KW-0472">Membrane</keyword>
<organism evidence="3">
    <name type="scientific">Nothobranchius furzeri</name>
    <name type="common">Turquoise killifish</name>
    <dbReference type="NCBI Taxonomy" id="105023"/>
    <lineage>
        <taxon>Eukaryota</taxon>
        <taxon>Metazoa</taxon>
        <taxon>Chordata</taxon>
        <taxon>Craniata</taxon>
        <taxon>Vertebrata</taxon>
        <taxon>Euteleostomi</taxon>
        <taxon>Actinopterygii</taxon>
        <taxon>Neopterygii</taxon>
        <taxon>Teleostei</taxon>
        <taxon>Neoteleostei</taxon>
        <taxon>Acanthomorphata</taxon>
        <taxon>Ovalentaria</taxon>
        <taxon>Atherinomorphae</taxon>
        <taxon>Cyprinodontiformes</taxon>
        <taxon>Nothobranchiidae</taxon>
        <taxon>Nothobranchius</taxon>
    </lineage>
</organism>
<evidence type="ECO:0000256" key="2">
    <source>
        <dbReference type="SAM" id="Phobius"/>
    </source>
</evidence>
<keyword evidence="2" id="KW-0812">Transmembrane</keyword>
<reference evidence="3" key="2">
    <citation type="submission" date="2016-06" db="EMBL/GenBank/DDBJ databases">
        <title>The genome of a short-lived fish provides insights into sex chromosome evolution and the genetic control of aging.</title>
        <authorList>
            <person name="Reichwald K."/>
            <person name="Felder M."/>
            <person name="Petzold A."/>
            <person name="Koch P."/>
            <person name="Groth M."/>
            <person name="Platzer M."/>
        </authorList>
    </citation>
    <scope>NUCLEOTIDE SEQUENCE</scope>
    <source>
        <tissue evidence="3">Brain</tissue>
    </source>
</reference>
<keyword evidence="2" id="KW-1133">Transmembrane helix</keyword>
<name>A0A1A8AQD5_NOTFU</name>
<evidence type="ECO:0000313" key="3">
    <source>
        <dbReference type="EMBL" id="SBP57249.1"/>
    </source>
</evidence>
<gene>
    <name evidence="3" type="primary">OLA.10848</name>
</gene>
<reference evidence="3" key="1">
    <citation type="submission" date="2016-05" db="EMBL/GenBank/DDBJ databases">
        <authorList>
            <person name="Lavstsen T."/>
            <person name="Jespersen J.S."/>
        </authorList>
    </citation>
    <scope>NUCLEOTIDE SEQUENCE</scope>
    <source>
        <tissue evidence="3">Brain</tissue>
    </source>
</reference>
<evidence type="ECO:0000256" key="1">
    <source>
        <dbReference type="SAM" id="MobiDB-lite"/>
    </source>
</evidence>
<accession>A0A1A8AQD5</accession>
<feature type="transmembrane region" description="Helical" evidence="2">
    <location>
        <begin position="40"/>
        <end position="58"/>
    </location>
</feature>
<dbReference type="AlphaFoldDB" id="A0A1A8AQD5"/>
<dbReference type="EMBL" id="HADY01018764">
    <property type="protein sequence ID" value="SBP57249.1"/>
    <property type="molecule type" value="Transcribed_RNA"/>
</dbReference>